<protein>
    <submittedName>
        <fullName evidence="1">Uncharacterized protein</fullName>
    </submittedName>
</protein>
<sequence length="47" mass="5075">MDSVLVEGATVDGSYDKDTRVLTIPLSSINKNEMKEVTFKVSGKTVA</sequence>
<reference evidence="1 2" key="1">
    <citation type="submission" date="2020-03" db="EMBL/GenBank/DDBJ databases">
        <title>Soil Listeria distribution.</title>
        <authorList>
            <person name="Liao J."/>
            <person name="Wiedmann M."/>
        </authorList>
    </citation>
    <scope>NUCLEOTIDE SEQUENCE [LARGE SCALE GENOMIC DNA]</scope>
    <source>
        <strain evidence="1 2">FSL L7-1523</strain>
    </source>
</reference>
<dbReference type="AlphaFoldDB" id="A0A841Z766"/>
<gene>
    <name evidence="1" type="ORF">HB943_14870</name>
</gene>
<evidence type="ECO:0000313" key="1">
    <source>
        <dbReference type="EMBL" id="MBC1501881.1"/>
    </source>
</evidence>
<name>A0A841Z766_9LIST</name>
<dbReference type="EMBL" id="JAARRL010000032">
    <property type="protein sequence ID" value="MBC1501881.1"/>
    <property type="molecule type" value="Genomic_DNA"/>
</dbReference>
<accession>A0A841Z766</accession>
<comment type="caution">
    <text evidence="1">The sequence shown here is derived from an EMBL/GenBank/DDBJ whole genome shotgun (WGS) entry which is preliminary data.</text>
</comment>
<organism evidence="1 2">
    <name type="scientific">Listeria weihenstephanensis</name>
    <dbReference type="NCBI Taxonomy" id="1006155"/>
    <lineage>
        <taxon>Bacteria</taxon>
        <taxon>Bacillati</taxon>
        <taxon>Bacillota</taxon>
        <taxon>Bacilli</taxon>
        <taxon>Bacillales</taxon>
        <taxon>Listeriaceae</taxon>
        <taxon>Listeria</taxon>
    </lineage>
</organism>
<proteinExistence type="predicted"/>
<dbReference type="Proteomes" id="UP000564536">
    <property type="component" value="Unassembled WGS sequence"/>
</dbReference>
<evidence type="ECO:0000313" key="2">
    <source>
        <dbReference type="Proteomes" id="UP000564536"/>
    </source>
</evidence>